<evidence type="ECO:0000259" key="9">
    <source>
        <dbReference type="PROSITE" id="PS51371"/>
    </source>
</evidence>
<name>A0ABY7BJR6_9FIRM</name>
<dbReference type="Gene3D" id="3.40.1390.20">
    <property type="entry name" value="HprK N-terminal domain-like"/>
    <property type="match status" value="1"/>
</dbReference>
<evidence type="ECO:0000256" key="8">
    <source>
        <dbReference type="PROSITE-ProRule" id="PRU00703"/>
    </source>
</evidence>
<reference evidence="10" key="1">
    <citation type="submission" date="2022-12" db="EMBL/GenBank/DDBJ databases">
        <authorList>
            <person name="Bing R.G."/>
            <person name="Willard D.J."/>
            <person name="Manesh M.J.H."/>
            <person name="Laemthong T."/>
            <person name="Crosby J.R."/>
            <person name="Kelly R.M."/>
        </authorList>
    </citation>
    <scope>NUCLEOTIDE SEQUENCE</scope>
    <source>
        <strain evidence="10">DSM 8991</strain>
    </source>
</reference>
<evidence type="ECO:0000256" key="2">
    <source>
        <dbReference type="ARBA" id="ARBA00012146"/>
    </source>
</evidence>
<comment type="catalytic activity">
    <reaction evidence="7">
        <text>diphosphate + H2O = 2 phosphate + H(+)</text>
        <dbReference type="Rhea" id="RHEA:24576"/>
        <dbReference type="ChEBI" id="CHEBI:15377"/>
        <dbReference type="ChEBI" id="CHEBI:15378"/>
        <dbReference type="ChEBI" id="CHEBI:33019"/>
        <dbReference type="ChEBI" id="CHEBI:43474"/>
        <dbReference type="EC" id="3.6.1.1"/>
    </reaction>
</comment>
<dbReference type="EC" id="3.6.1.1" evidence="2"/>
<dbReference type="SMART" id="SM00116">
    <property type="entry name" value="CBS"/>
    <property type="match status" value="2"/>
</dbReference>
<keyword evidence="8" id="KW-0129">CBS domain</keyword>
<dbReference type="GO" id="GO:0004427">
    <property type="term" value="F:inorganic diphosphate phosphatase activity"/>
    <property type="evidence" value="ECO:0007669"/>
    <property type="project" value="UniProtKB-EC"/>
</dbReference>
<evidence type="ECO:0000256" key="6">
    <source>
        <dbReference type="ARBA" id="ARBA00032535"/>
    </source>
</evidence>
<dbReference type="NCBIfam" id="NF011443">
    <property type="entry name" value="PRK14869.1-5"/>
    <property type="match status" value="1"/>
</dbReference>
<dbReference type="RefSeq" id="WP_045165912.1">
    <property type="nucleotide sequence ID" value="NZ_CP113864.1"/>
</dbReference>
<keyword evidence="11" id="KW-1185">Reference proteome</keyword>
<comment type="cofactor">
    <cofactor evidence="1">
        <name>Mn(2+)</name>
        <dbReference type="ChEBI" id="CHEBI:29035"/>
    </cofactor>
</comment>
<dbReference type="SUPFAM" id="SSF64182">
    <property type="entry name" value="DHH phosphoesterases"/>
    <property type="match status" value="1"/>
</dbReference>
<dbReference type="Pfam" id="PF02833">
    <property type="entry name" value="DHHA2"/>
    <property type="match status" value="1"/>
</dbReference>
<organism evidence="10 11">
    <name type="scientific">Caldicellulosiruptor naganoensis</name>
    <dbReference type="NCBI Taxonomy" id="29324"/>
    <lineage>
        <taxon>Bacteria</taxon>
        <taxon>Bacillati</taxon>
        <taxon>Bacillota</taxon>
        <taxon>Bacillota incertae sedis</taxon>
        <taxon>Caldicellulosiruptorales</taxon>
        <taxon>Caldicellulosiruptoraceae</taxon>
        <taxon>Caldicellulosiruptor</taxon>
    </lineage>
</organism>
<evidence type="ECO:0000313" key="10">
    <source>
        <dbReference type="EMBL" id="WAM31821.1"/>
    </source>
</evidence>
<evidence type="ECO:0000256" key="3">
    <source>
        <dbReference type="ARBA" id="ARBA00022723"/>
    </source>
</evidence>
<protein>
    <recommendedName>
        <fullName evidence="2">inorganic diphosphatase</fullName>
        <ecNumber evidence="2">3.6.1.1</ecNumber>
    </recommendedName>
    <alternativeName>
        <fullName evidence="6">Pyrophosphate phospho-hydrolase</fullName>
    </alternativeName>
</protein>
<dbReference type="PROSITE" id="PS51371">
    <property type="entry name" value="CBS"/>
    <property type="match status" value="2"/>
</dbReference>
<dbReference type="InterPro" id="IPR004097">
    <property type="entry name" value="DHHA2"/>
</dbReference>
<dbReference type="Pfam" id="PF07085">
    <property type="entry name" value="DRTGG"/>
    <property type="match status" value="1"/>
</dbReference>
<dbReference type="SUPFAM" id="SSF75138">
    <property type="entry name" value="HprK N-terminal domain-like"/>
    <property type="match status" value="1"/>
</dbReference>
<dbReference type="Gene3D" id="3.10.310.20">
    <property type="entry name" value="DHHA2 domain"/>
    <property type="match status" value="1"/>
</dbReference>
<evidence type="ECO:0000256" key="1">
    <source>
        <dbReference type="ARBA" id="ARBA00001936"/>
    </source>
</evidence>
<dbReference type="Pfam" id="PF01368">
    <property type="entry name" value="DHH"/>
    <property type="match status" value="1"/>
</dbReference>
<dbReference type="NCBIfam" id="NF011442">
    <property type="entry name" value="PRK14869.1-4"/>
    <property type="match status" value="1"/>
</dbReference>
<proteinExistence type="predicted"/>
<evidence type="ECO:0000256" key="5">
    <source>
        <dbReference type="ARBA" id="ARBA00023211"/>
    </source>
</evidence>
<accession>A0ABY7BJR6</accession>
<keyword evidence="3" id="KW-0479">Metal-binding</keyword>
<evidence type="ECO:0000256" key="4">
    <source>
        <dbReference type="ARBA" id="ARBA00022801"/>
    </source>
</evidence>
<evidence type="ECO:0000256" key="7">
    <source>
        <dbReference type="ARBA" id="ARBA00047820"/>
    </source>
</evidence>
<dbReference type="Proteomes" id="UP001164745">
    <property type="component" value="Chromosome"/>
</dbReference>
<sequence length="545" mass="61530">MSIVYIFGHKNPDTDSICSAIAYANLKRTLEGLDAIPVRIGQINRETQFVLNYFSVEEPEYIDNVYTQIRDIKYDKPLTISEDSSIYDAWKLLVERNFQTALIVDKSNTLRGIASLGDIAKSYLFSLEELSKYDIPISNIVRTLKGKVVLQNADFAKGNIVVAAMSLESFLKRVSKDCTLIVGNRENVQIEAIKKGAKTLIITGNHDVSEEVIDVAKKHNCTIIVVPYDTFDTARLISQCLPISYIMKKKDIIFFKEIDYINEIKDTMLKYKYRNFPIVDDNKKVLGLLARRHILNYEGKKVILVDHNELSQSVEGIEEAKILEIIDHHRVGGIATASPILFRNHPVGSTSTIINKIFEENGLAPEPKIAGIMCAAILSDTLMFRSPTCTSEDIRAARKLAQIAGIDIDDFGIKMFKAGTSLEDKTIEEIFYTDFKDFIINNLKIGVGQVNTLADTKELDAKLLQFMEEVLNSKNYDMILLMITDIINEGSKILFVGKHKDILEKAFNIEIKGNSFYLPKVVSRKKQIIPPITKIINSYNSLYES</sequence>
<dbReference type="Gene3D" id="3.90.1640.10">
    <property type="entry name" value="inorganic pyrophosphatase (n-terminal core)"/>
    <property type="match status" value="2"/>
</dbReference>
<dbReference type="InterPro" id="IPR046342">
    <property type="entry name" value="CBS_dom_sf"/>
</dbReference>
<dbReference type="NCBIfam" id="NF003877">
    <property type="entry name" value="PRK05427.1"/>
    <property type="match status" value="1"/>
</dbReference>
<dbReference type="PANTHER" id="PTHR12112:SF22">
    <property type="entry name" value="MANGANESE-DEPENDENT INORGANIC PYROPHOSPHATASE-RELATED"/>
    <property type="match status" value="1"/>
</dbReference>
<dbReference type="NCBIfam" id="NF011440">
    <property type="entry name" value="PRK14869.1-2"/>
    <property type="match status" value="1"/>
</dbReference>
<dbReference type="InterPro" id="IPR010766">
    <property type="entry name" value="DRTGG"/>
</dbReference>
<dbReference type="InterPro" id="IPR000644">
    <property type="entry name" value="CBS_dom"/>
</dbReference>
<keyword evidence="4 10" id="KW-0378">Hydrolase</keyword>
<gene>
    <name evidence="10" type="ORF">OTJ99_000287</name>
</gene>
<feature type="domain" description="CBS" evidence="9">
    <location>
        <begin position="247"/>
        <end position="305"/>
    </location>
</feature>
<evidence type="ECO:0000313" key="11">
    <source>
        <dbReference type="Proteomes" id="UP001164745"/>
    </source>
</evidence>
<dbReference type="PANTHER" id="PTHR12112">
    <property type="entry name" value="BNIP - RELATED"/>
    <property type="match status" value="1"/>
</dbReference>
<dbReference type="SMART" id="SM01131">
    <property type="entry name" value="DHHA2"/>
    <property type="match status" value="1"/>
</dbReference>
<dbReference type="InterPro" id="IPR028979">
    <property type="entry name" value="Ser_kin/Pase_Hpr-like_N_sf"/>
</dbReference>
<dbReference type="InterPro" id="IPR038763">
    <property type="entry name" value="DHH_sf"/>
</dbReference>
<keyword evidence="5" id="KW-0464">Manganese</keyword>
<dbReference type="InterPro" id="IPR038222">
    <property type="entry name" value="DHHA2_dom_sf"/>
</dbReference>
<dbReference type="SUPFAM" id="SSF54631">
    <property type="entry name" value="CBS-domain pair"/>
    <property type="match status" value="1"/>
</dbReference>
<dbReference type="InterPro" id="IPR001667">
    <property type="entry name" value="DDH_dom"/>
</dbReference>
<dbReference type="Pfam" id="PF00571">
    <property type="entry name" value="CBS"/>
    <property type="match status" value="2"/>
</dbReference>
<feature type="domain" description="CBS" evidence="9">
    <location>
        <begin position="71"/>
        <end position="129"/>
    </location>
</feature>
<dbReference type="EMBL" id="CP113864">
    <property type="protein sequence ID" value="WAM31821.1"/>
    <property type="molecule type" value="Genomic_DNA"/>
</dbReference>